<dbReference type="SUPFAM" id="SSF51735">
    <property type="entry name" value="NAD(P)-binding Rossmann-fold domains"/>
    <property type="match status" value="1"/>
</dbReference>
<feature type="domain" description="SDH C-terminal" evidence="11">
    <location>
        <begin position="244"/>
        <end position="272"/>
    </location>
</feature>
<dbReference type="InterPro" id="IPR046346">
    <property type="entry name" value="Aminoacid_DH-like_N_sf"/>
</dbReference>
<evidence type="ECO:0000256" key="3">
    <source>
        <dbReference type="ARBA" id="ARBA00022605"/>
    </source>
</evidence>
<dbReference type="InterPro" id="IPR011342">
    <property type="entry name" value="Shikimate_DH"/>
</dbReference>
<evidence type="ECO:0000256" key="4">
    <source>
        <dbReference type="ARBA" id="ARBA00022857"/>
    </source>
</evidence>
<keyword evidence="6 8" id="KW-0057">Aromatic amino acid biosynthesis</keyword>
<keyword evidence="5 8" id="KW-0560">Oxidoreductase</keyword>
<dbReference type="NCBIfam" id="NF001319">
    <property type="entry name" value="PRK00258.3-3"/>
    <property type="match status" value="1"/>
</dbReference>
<evidence type="ECO:0000256" key="2">
    <source>
        <dbReference type="ARBA" id="ARBA00012962"/>
    </source>
</evidence>
<dbReference type="GO" id="GO:0005829">
    <property type="term" value="C:cytosol"/>
    <property type="evidence" value="ECO:0007669"/>
    <property type="project" value="TreeGrafter"/>
</dbReference>
<dbReference type="GO" id="GO:0004764">
    <property type="term" value="F:shikimate 3-dehydrogenase (NADP+) activity"/>
    <property type="evidence" value="ECO:0007669"/>
    <property type="project" value="UniProtKB-UniRule"/>
</dbReference>
<dbReference type="GO" id="GO:0009423">
    <property type="term" value="P:chorismate biosynthetic process"/>
    <property type="evidence" value="ECO:0007669"/>
    <property type="project" value="UniProtKB-UniRule"/>
</dbReference>
<dbReference type="InterPro" id="IPR041121">
    <property type="entry name" value="SDH_C"/>
</dbReference>
<comment type="catalytic activity">
    <reaction evidence="7 8">
        <text>shikimate + NADP(+) = 3-dehydroshikimate + NADPH + H(+)</text>
        <dbReference type="Rhea" id="RHEA:17737"/>
        <dbReference type="ChEBI" id="CHEBI:15378"/>
        <dbReference type="ChEBI" id="CHEBI:16630"/>
        <dbReference type="ChEBI" id="CHEBI:36208"/>
        <dbReference type="ChEBI" id="CHEBI:57783"/>
        <dbReference type="ChEBI" id="CHEBI:58349"/>
        <dbReference type="EC" id="1.1.1.25"/>
    </reaction>
</comment>
<accession>A0A859FDD7</accession>
<feature type="binding site" evidence="8">
    <location>
        <position position="104"/>
    </location>
    <ligand>
        <name>shikimate</name>
        <dbReference type="ChEBI" id="CHEBI:36208"/>
    </ligand>
</feature>
<dbReference type="UniPathway" id="UPA00053">
    <property type="reaction ID" value="UER00087"/>
</dbReference>
<feature type="binding site" evidence="8">
    <location>
        <position position="244"/>
    </location>
    <ligand>
        <name>NADP(+)</name>
        <dbReference type="ChEBI" id="CHEBI:58349"/>
    </ligand>
</feature>
<dbReference type="GO" id="GO:0050661">
    <property type="term" value="F:NADP binding"/>
    <property type="evidence" value="ECO:0007669"/>
    <property type="project" value="InterPro"/>
</dbReference>
<evidence type="ECO:0000259" key="9">
    <source>
        <dbReference type="Pfam" id="PF01488"/>
    </source>
</evidence>
<dbReference type="Pfam" id="PF01488">
    <property type="entry name" value="Shikimate_DH"/>
    <property type="match status" value="1"/>
</dbReference>
<dbReference type="NCBIfam" id="TIGR00507">
    <property type="entry name" value="aroE"/>
    <property type="match status" value="1"/>
</dbReference>
<evidence type="ECO:0000259" key="11">
    <source>
        <dbReference type="Pfam" id="PF18317"/>
    </source>
</evidence>
<dbReference type="HAMAP" id="MF_00222">
    <property type="entry name" value="Shikimate_DH_AroE"/>
    <property type="match status" value="1"/>
</dbReference>
<evidence type="ECO:0000256" key="5">
    <source>
        <dbReference type="ARBA" id="ARBA00023002"/>
    </source>
</evidence>
<gene>
    <name evidence="8 12" type="primary">aroE</name>
    <name evidence="12" type="ORF">FLK61_29305</name>
</gene>
<feature type="binding site" evidence="8">
    <location>
        <position position="62"/>
    </location>
    <ligand>
        <name>shikimate</name>
        <dbReference type="ChEBI" id="CHEBI:36208"/>
    </ligand>
</feature>
<dbReference type="AlphaFoldDB" id="A0A859FDD7"/>
<dbReference type="RefSeq" id="WP_176008865.1">
    <property type="nucleotide sequence ID" value="NZ_CP041372.2"/>
</dbReference>
<comment type="function">
    <text evidence="8">Involved in the biosynthesis of the chorismate, which leads to the biosynthesis of aromatic amino acids. Catalyzes the reversible NADPH linked reduction of 3-dehydroshikimate (DHSA) to yield shikimate (SA).</text>
</comment>
<dbReference type="InterPro" id="IPR006151">
    <property type="entry name" value="Shikm_DH/Glu-tRNA_Rdtase"/>
</dbReference>
<comment type="similarity">
    <text evidence="8">Belongs to the shikimate dehydrogenase family.</text>
</comment>
<dbReference type="PANTHER" id="PTHR21089">
    <property type="entry name" value="SHIKIMATE DEHYDROGENASE"/>
    <property type="match status" value="1"/>
</dbReference>
<feature type="domain" description="Shikimate dehydrogenase substrate binding N-terminal" evidence="10">
    <location>
        <begin position="7"/>
        <end position="89"/>
    </location>
</feature>
<keyword evidence="4 8" id="KW-0521">NADP</keyword>
<feature type="binding site" evidence="8">
    <location>
        <position position="251"/>
    </location>
    <ligand>
        <name>shikimate</name>
        <dbReference type="ChEBI" id="CHEBI:36208"/>
    </ligand>
</feature>
<comment type="pathway">
    <text evidence="1 8">Metabolic intermediate biosynthesis; chorismate biosynthesis; chorismate from D-erythrose 4-phosphate and phosphoenolpyruvate: step 4/7.</text>
</comment>
<dbReference type="GO" id="GO:0009073">
    <property type="term" value="P:aromatic amino acid family biosynthetic process"/>
    <property type="evidence" value="ECO:0007669"/>
    <property type="project" value="UniProtKB-KW"/>
</dbReference>
<evidence type="ECO:0000256" key="8">
    <source>
        <dbReference type="HAMAP-Rule" id="MF_00222"/>
    </source>
</evidence>
<evidence type="ECO:0000313" key="12">
    <source>
        <dbReference type="EMBL" id="QKS70831.1"/>
    </source>
</evidence>
<feature type="binding site" evidence="8">
    <location>
        <begin position="15"/>
        <end position="17"/>
    </location>
    <ligand>
        <name>shikimate</name>
        <dbReference type="ChEBI" id="CHEBI:36208"/>
    </ligand>
</feature>
<feature type="domain" description="Quinate/shikimate 5-dehydrogenase/glutamyl-tRNA reductase" evidence="9">
    <location>
        <begin position="118"/>
        <end position="196"/>
    </location>
</feature>
<evidence type="ECO:0000313" key="13">
    <source>
        <dbReference type="Proteomes" id="UP000318138"/>
    </source>
</evidence>
<dbReference type="PANTHER" id="PTHR21089:SF1">
    <property type="entry name" value="BIFUNCTIONAL 3-DEHYDROQUINATE DEHYDRATASE_SHIKIMATE DEHYDROGENASE, CHLOROPLASTIC"/>
    <property type="match status" value="1"/>
</dbReference>
<feature type="binding site" evidence="8">
    <location>
        <position position="78"/>
    </location>
    <ligand>
        <name>NADP(+)</name>
        <dbReference type="ChEBI" id="CHEBI:58349"/>
    </ligand>
</feature>
<feature type="binding site" evidence="8">
    <location>
        <begin position="129"/>
        <end position="133"/>
    </location>
    <ligand>
        <name>NADP(+)</name>
        <dbReference type="ChEBI" id="CHEBI:58349"/>
    </ligand>
</feature>
<proteinExistence type="inferred from homology"/>
<dbReference type="Proteomes" id="UP000318138">
    <property type="component" value="Chromosome"/>
</dbReference>
<feature type="active site" description="Proton acceptor" evidence="8">
    <location>
        <position position="66"/>
    </location>
</feature>
<dbReference type="Pfam" id="PF18317">
    <property type="entry name" value="SDH_C"/>
    <property type="match status" value="1"/>
</dbReference>
<dbReference type="InterPro" id="IPR022893">
    <property type="entry name" value="Shikimate_DH_fam"/>
</dbReference>
<evidence type="ECO:0000256" key="7">
    <source>
        <dbReference type="ARBA" id="ARBA00049442"/>
    </source>
</evidence>
<dbReference type="InterPro" id="IPR036291">
    <property type="entry name" value="NAD(P)-bd_dom_sf"/>
</dbReference>
<evidence type="ECO:0000256" key="1">
    <source>
        <dbReference type="ARBA" id="ARBA00004871"/>
    </source>
</evidence>
<feature type="binding site" evidence="8">
    <location>
        <position position="221"/>
    </location>
    <ligand>
        <name>NADP(+)</name>
        <dbReference type="ChEBI" id="CHEBI:58349"/>
    </ligand>
</feature>
<dbReference type="Gene3D" id="3.40.50.10860">
    <property type="entry name" value="Leucine Dehydrogenase, chain A, domain 1"/>
    <property type="match status" value="1"/>
</dbReference>
<feature type="binding site" evidence="8">
    <location>
        <begin position="153"/>
        <end position="158"/>
    </location>
    <ligand>
        <name>NADP(+)</name>
        <dbReference type="ChEBI" id="CHEBI:58349"/>
    </ligand>
</feature>
<comment type="subunit">
    <text evidence="8">Homodimer.</text>
</comment>
<dbReference type="EMBL" id="CP041372">
    <property type="protein sequence ID" value="QKS70831.1"/>
    <property type="molecule type" value="Genomic_DNA"/>
</dbReference>
<dbReference type="InterPro" id="IPR013708">
    <property type="entry name" value="Shikimate_DH-bd_N"/>
</dbReference>
<keyword evidence="13" id="KW-1185">Reference proteome</keyword>
<dbReference type="GO" id="GO:0008652">
    <property type="term" value="P:amino acid biosynthetic process"/>
    <property type="evidence" value="ECO:0007669"/>
    <property type="project" value="UniProtKB-KW"/>
</dbReference>
<dbReference type="GO" id="GO:0019632">
    <property type="term" value="P:shikimate metabolic process"/>
    <property type="evidence" value="ECO:0007669"/>
    <property type="project" value="InterPro"/>
</dbReference>
<keyword evidence="3 8" id="KW-0028">Amino-acid biosynthesis</keyword>
<sequence length="282" mass="30613">MKQVFGVLGHPIEHSLSPIMHEAIYKEMQLDATYIPFLVEPAYLSDAIAGIRGLGLSGVNVTLPHKINVIPFLDELDEKAAVIGAVNTIVHDKTANKLIGFNTDGDGYVESLLPMLTKPLTESRVLIIGSGGAARGVAVTLAMRGVSHMMIVNRTPQKAQELAQVCSKWSDSVGSGLEKAQSKLTAFDVIINTTSLGMKPYESEMPMSLEALSQTTVVSDLIYTPSKTRFLLEAEKRGATIHNGLGMFINQGALAFYKWTGKQAPRDVMELAVKRKLNEMGK</sequence>
<evidence type="ECO:0000259" key="10">
    <source>
        <dbReference type="Pfam" id="PF08501"/>
    </source>
</evidence>
<dbReference type="Pfam" id="PF08501">
    <property type="entry name" value="Shikimate_dh_N"/>
    <property type="match status" value="1"/>
</dbReference>
<feature type="binding site" evidence="8">
    <location>
        <position position="87"/>
    </location>
    <ligand>
        <name>shikimate</name>
        <dbReference type="ChEBI" id="CHEBI:36208"/>
    </ligand>
</feature>
<dbReference type="KEGG" id="psua:FLK61_29305"/>
<evidence type="ECO:0000256" key="6">
    <source>
        <dbReference type="ARBA" id="ARBA00023141"/>
    </source>
</evidence>
<reference evidence="13" key="1">
    <citation type="submission" date="2019-07" db="EMBL/GenBank/DDBJ databases">
        <title>Bacillus alkalisoli sp. nov. isolated from saline soil.</title>
        <authorList>
            <person name="Sun J.-Q."/>
            <person name="Xu L."/>
        </authorList>
    </citation>
    <scope>NUCLEOTIDE SEQUENCE [LARGE SCALE GENOMIC DNA]</scope>
    <source>
        <strain evidence="13">M4U3P1</strain>
    </source>
</reference>
<name>A0A859FDD7_9BACI</name>
<protein>
    <recommendedName>
        <fullName evidence="2 8">Shikimate dehydrogenase (NADP(+))</fullName>
        <shortName evidence="8">SDH</shortName>
        <ecNumber evidence="2 8">1.1.1.25</ecNumber>
    </recommendedName>
</protein>
<dbReference type="Gene3D" id="3.40.50.720">
    <property type="entry name" value="NAD(P)-binding Rossmann-like Domain"/>
    <property type="match status" value="1"/>
</dbReference>
<dbReference type="CDD" id="cd01065">
    <property type="entry name" value="NAD_bind_Shikimate_DH"/>
    <property type="match status" value="1"/>
</dbReference>
<feature type="binding site" evidence="8">
    <location>
        <position position="223"/>
    </location>
    <ligand>
        <name>shikimate</name>
        <dbReference type="ChEBI" id="CHEBI:36208"/>
    </ligand>
</feature>
<dbReference type="EC" id="1.1.1.25" evidence="2 8"/>
<organism evidence="12 13">
    <name type="scientific">Paenalkalicoccus suaedae</name>
    <dbReference type="NCBI Taxonomy" id="2592382"/>
    <lineage>
        <taxon>Bacteria</taxon>
        <taxon>Bacillati</taxon>
        <taxon>Bacillota</taxon>
        <taxon>Bacilli</taxon>
        <taxon>Bacillales</taxon>
        <taxon>Bacillaceae</taxon>
        <taxon>Paenalkalicoccus</taxon>
    </lineage>
</organism>
<dbReference type="SUPFAM" id="SSF53223">
    <property type="entry name" value="Aminoacid dehydrogenase-like, N-terminal domain"/>
    <property type="match status" value="1"/>
</dbReference>